<protein>
    <submittedName>
        <fullName evidence="2">Uncharacterized protein</fullName>
    </submittedName>
</protein>
<dbReference type="Proteomes" id="UP001595898">
    <property type="component" value="Unassembled WGS sequence"/>
</dbReference>
<evidence type="ECO:0000313" key="2">
    <source>
        <dbReference type="EMBL" id="MFC4544020.1"/>
    </source>
</evidence>
<keyword evidence="1" id="KW-0472">Membrane</keyword>
<dbReference type="EMBL" id="JBHSFA010000009">
    <property type="protein sequence ID" value="MFC4544020.1"/>
    <property type="molecule type" value="Genomic_DNA"/>
</dbReference>
<evidence type="ECO:0000313" key="3">
    <source>
        <dbReference type="Proteomes" id="UP001595898"/>
    </source>
</evidence>
<name>A0ABD5PTZ1_9EURY</name>
<proteinExistence type="predicted"/>
<keyword evidence="1" id="KW-1133">Transmembrane helix</keyword>
<sequence>MTTALLLVAFCATMAAIAIARLALRDERDPVDVGVALIVVGSTSLALLWAALTESWLLTIGRFALAGVGSVLVVAGVVLLFRYLDRSPEYSS</sequence>
<dbReference type="AlphaFoldDB" id="A0ABD5PTZ1"/>
<evidence type="ECO:0000256" key="1">
    <source>
        <dbReference type="SAM" id="Phobius"/>
    </source>
</evidence>
<comment type="caution">
    <text evidence="2">The sequence shown here is derived from an EMBL/GenBank/DDBJ whole genome shotgun (WGS) entry which is preliminary data.</text>
</comment>
<keyword evidence="3" id="KW-1185">Reference proteome</keyword>
<keyword evidence="1" id="KW-0812">Transmembrane</keyword>
<accession>A0ABD5PTZ1</accession>
<gene>
    <name evidence="2" type="ORF">ACFO5R_18995</name>
</gene>
<reference evidence="2 3" key="1">
    <citation type="journal article" date="2019" name="Int. J. Syst. Evol. Microbiol.">
        <title>The Global Catalogue of Microorganisms (GCM) 10K type strain sequencing project: providing services to taxonomists for standard genome sequencing and annotation.</title>
        <authorList>
            <consortium name="The Broad Institute Genomics Platform"/>
            <consortium name="The Broad Institute Genome Sequencing Center for Infectious Disease"/>
            <person name="Wu L."/>
            <person name="Ma J."/>
        </authorList>
    </citation>
    <scope>NUCLEOTIDE SEQUENCE [LARGE SCALE GENOMIC DNA]</scope>
    <source>
        <strain evidence="2 3">WLHS5</strain>
    </source>
</reference>
<feature type="transmembrane region" description="Helical" evidence="1">
    <location>
        <begin position="64"/>
        <end position="84"/>
    </location>
</feature>
<dbReference type="RefSeq" id="WP_250141959.1">
    <property type="nucleotide sequence ID" value="NZ_JALIQP010000005.1"/>
</dbReference>
<feature type="transmembrane region" description="Helical" evidence="1">
    <location>
        <begin position="35"/>
        <end position="52"/>
    </location>
</feature>
<organism evidence="2 3">
    <name type="scientific">Halosolutus amylolyticus</name>
    <dbReference type="NCBI Taxonomy" id="2932267"/>
    <lineage>
        <taxon>Archaea</taxon>
        <taxon>Methanobacteriati</taxon>
        <taxon>Methanobacteriota</taxon>
        <taxon>Stenosarchaea group</taxon>
        <taxon>Halobacteria</taxon>
        <taxon>Halobacteriales</taxon>
        <taxon>Natrialbaceae</taxon>
        <taxon>Halosolutus</taxon>
    </lineage>
</organism>